<evidence type="ECO:0000256" key="2">
    <source>
        <dbReference type="ARBA" id="ARBA00007599"/>
    </source>
</evidence>
<feature type="domain" description="Aminoglycoside phosphotransferase" evidence="11">
    <location>
        <begin position="184"/>
        <end position="446"/>
    </location>
</feature>
<evidence type="ECO:0000256" key="9">
    <source>
        <dbReference type="ARBA" id="ARBA00022842"/>
    </source>
</evidence>
<evidence type="ECO:0000256" key="4">
    <source>
        <dbReference type="ARBA" id="ARBA00022490"/>
    </source>
</evidence>
<keyword evidence="9" id="KW-0460">Magnesium</keyword>
<dbReference type="GO" id="GO:0002949">
    <property type="term" value="P:tRNA threonylcarbamoyladenosine modification"/>
    <property type="evidence" value="ECO:0007669"/>
    <property type="project" value="InterPro"/>
</dbReference>
<evidence type="ECO:0000256" key="8">
    <source>
        <dbReference type="ARBA" id="ARBA00022840"/>
    </source>
</evidence>
<dbReference type="eggNOG" id="COG3178">
    <property type="taxonomic scope" value="Bacteria"/>
</dbReference>
<evidence type="ECO:0000256" key="6">
    <source>
        <dbReference type="ARBA" id="ARBA00022723"/>
    </source>
</evidence>
<accession>A0A0U3E4R0</accession>
<evidence type="ECO:0000313" key="13">
    <source>
        <dbReference type="Proteomes" id="UP000064921"/>
    </source>
</evidence>
<dbReference type="eggNOG" id="COG0802">
    <property type="taxonomic scope" value="Bacteria"/>
</dbReference>
<dbReference type="Proteomes" id="UP000064921">
    <property type="component" value="Chromosome"/>
</dbReference>
<dbReference type="GO" id="GO:0005737">
    <property type="term" value="C:cytoplasm"/>
    <property type="evidence" value="ECO:0007669"/>
    <property type="project" value="UniProtKB-SubCell"/>
</dbReference>
<evidence type="ECO:0000313" key="12">
    <source>
        <dbReference type="EMBL" id="ALV26625.1"/>
    </source>
</evidence>
<dbReference type="PANTHER" id="PTHR33540:SF2">
    <property type="entry name" value="TRNA THREONYLCARBAMOYLADENOSINE BIOSYNTHESIS PROTEIN TSAE"/>
    <property type="match status" value="1"/>
</dbReference>
<dbReference type="SUPFAM" id="SSF56112">
    <property type="entry name" value="Protein kinase-like (PK-like)"/>
    <property type="match status" value="1"/>
</dbReference>
<name>A0A0U3E4R0_9HYPH</name>
<keyword evidence="5" id="KW-0819">tRNA processing</keyword>
<sequence length="523" mass="57500">MSPAHPLSPTLSLTIADETAMVRLAEDVAAILGPGDVIALNGDLGAGKSTFSRALLRAFAGDPALEVPSPTFTLVQTYDLDRLTISHLDLYRLEEPEELEELGLEDLTATGAALIEWPEKAGRFLPASRLILSIAHSGENDARAVTFSFASPAAESRWVQRLARTQRIRALAETAGFTGAERRYLTGDASARAYEVIRTPQKSAVLMNSPAAYDQAKPGEIPSYSETVHRARTVDAFIALTGELRRRGYSAPELYAIDRDAGLLLQENLGGEGIITPDRQPIAERYAAAAQLLADMHSDTDWPQDLPVTGMDGTVLARHIIPAYSENALLTEAHLFLEWYVPWRAGADPATLPAAPDTQERAEYRALWQTAFARIRDAQTGWVMRDYHSPNILWLDGREGHAKLGLIDYQDCVLGPVAYDLASLLLDARVDIPRALEDGLLTGYLARRKAQDAGFDEELFRAAYAVMGAQRIAKILGAFVRLKYAYGKPQYMAHMPRMTDYLDRTLAHPALAELASWFRARTG</sequence>
<dbReference type="EMBL" id="CP013068">
    <property type="protein sequence ID" value="ALV26625.1"/>
    <property type="molecule type" value="Genomic_DNA"/>
</dbReference>
<evidence type="ECO:0000256" key="5">
    <source>
        <dbReference type="ARBA" id="ARBA00022694"/>
    </source>
</evidence>
<keyword evidence="7" id="KW-0547">Nucleotide-binding</keyword>
<dbReference type="STRING" id="121719.APZ00_05625"/>
<dbReference type="AlphaFoldDB" id="A0A0U3E4R0"/>
<gene>
    <name evidence="12" type="ORF">APZ00_05625</name>
</gene>
<dbReference type="Gene3D" id="3.90.1200.10">
    <property type="match status" value="1"/>
</dbReference>
<keyword evidence="8" id="KW-0067">ATP-binding</keyword>
<evidence type="ECO:0000256" key="10">
    <source>
        <dbReference type="ARBA" id="ARBA00032441"/>
    </source>
</evidence>
<dbReference type="InterPro" id="IPR011009">
    <property type="entry name" value="Kinase-like_dom_sf"/>
</dbReference>
<dbReference type="Gene3D" id="3.40.50.300">
    <property type="entry name" value="P-loop containing nucleotide triphosphate hydrolases"/>
    <property type="match status" value="1"/>
</dbReference>
<dbReference type="RefSeq" id="WP_058898315.1">
    <property type="nucleotide sequence ID" value="NZ_CP013068.1"/>
</dbReference>
<dbReference type="Pfam" id="PF01636">
    <property type="entry name" value="APH"/>
    <property type="match status" value="1"/>
</dbReference>
<dbReference type="InterPro" id="IPR002575">
    <property type="entry name" value="Aminoglycoside_PTrfase"/>
</dbReference>
<organism evidence="12 13">
    <name type="scientific">Pannonibacter phragmitetus</name>
    <dbReference type="NCBI Taxonomy" id="121719"/>
    <lineage>
        <taxon>Bacteria</taxon>
        <taxon>Pseudomonadati</taxon>
        <taxon>Pseudomonadota</taxon>
        <taxon>Alphaproteobacteria</taxon>
        <taxon>Hyphomicrobiales</taxon>
        <taxon>Stappiaceae</taxon>
        <taxon>Pannonibacter</taxon>
    </lineage>
</organism>
<dbReference type="Gene3D" id="3.30.200.20">
    <property type="entry name" value="Phosphorylase Kinase, domain 1"/>
    <property type="match status" value="1"/>
</dbReference>
<comment type="subcellular location">
    <subcellularLocation>
        <location evidence="1">Cytoplasm</location>
    </subcellularLocation>
</comment>
<dbReference type="InterPro" id="IPR027417">
    <property type="entry name" value="P-loop_NTPase"/>
</dbReference>
<reference evidence="12 13" key="1">
    <citation type="submission" date="2015-10" db="EMBL/GenBank/DDBJ databases">
        <title>The world's first case of liver abscess caused by Pannonibacter phragmitetus.</title>
        <authorList>
            <person name="Ming D."/>
            <person name="Wang M."/>
            <person name="Zhou Y."/>
            <person name="Jiang T."/>
            <person name="Hu S."/>
        </authorList>
    </citation>
    <scope>NUCLEOTIDE SEQUENCE [LARGE SCALE GENOMIC DNA]</scope>
    <source>
        <strain evidence="12 13">31801</strain>
    </source>
</reference>
<evidence type="ECO:0000256" key="1">
    <source>
        <dbReference type="ARBA" id="ARBA00004496"/>
    </source>
</evidence>
<keyword evidence="6" id="KW-0479">Metal-binding</keyword>
<dbReference type="SUPFAM" id="SSF52540">
    <property type="entry name" value="P-loop containing nucleoside triphosphate hydrolases"/>
    <property type="match status" value="1"/>
</dbReference>
<keyword evidence="13" id="KW-1185">Reference proteome</keyword>
<dbReference type="InterPro" id="IPR003442">
    <property type="entry name" value="T6A_TsaE"/>
</dbReference>
<evidence type="ECO:0000256" key="7">
    <source>
        <dbReference type="ARBA" id="ARBA00022741"/>
    </source>
</evidence>
<comment type="similarity">
    <text evidence="2">Belongs to the TsaE family.</text>
</comment>
<proteinExistence type="inferred from homology"/>
<evidence type="ECO:0000256" key="3">
    <source>
        <dbReference type="ARBA" id="ARBA00019010"/>
    </source>
</evidence>
<dbReference type="GO" id="GO:0046872">
    <property type="term" value="F:metal ion binding"/>
    <property type="evidence" value="ECO:0007669"/>
    <property type="project" value="UniProtKB-KW"/>
</dbReference>
<keyword evidence="4" id="KW-0963">Cytoplasm</keyword>
<dbReference type="KEGG" id="pphr:APZ00_05625"/>
<dbReference type="Pfam" id="PF02367">
    <property type="entry name" value="TsaE"/>
    <property type="match status" value="1"/>
</dbReference>
<evidence type="ECO:0000259" key="11">
    <source>
        <dbReference type="Pfam" id="PF01636"/>
    </source>
</evidence>
<dbReference type="PANTHER" id="PTHR33540">
    <property type="entry name" value="TRNA THREONYLCARBAMOYLADENOSINE BIOSYNTHESIS PROTEIN TSAE"/>
    <property type="match status" value="1"/>
</dbReference>
<protein>
    <recommendedName>
        <fullName evidence="3">tRNA threonylcarbamoyladenosine biosynthesis protein TsaE</fullName>
    </recommendedName>
    <alternativeName>
        <fullName evidence="10">t(6)A37 threonylcarbamoyladenosine biosynthesis protein TsaE</fullName>
    </alternativeName>
</protein>
<dbReference type="GO" id="GO:0005524">
    <property type="term" value="F:ATP binding"/>
    <property type="evidence" value="ECO:0007669"/>
    <property type="project" value="UniProtKB-KW"/>
</dbReference>
<dbReference type="NCBIfam" id="TIGR00150">
    <property type="entry name" value="T6A_YjeE"/>
    <property type="match status" value="1"/>
</dbReference>